<evidence type="ECO:0000256" key="1">
    <source>
        <dbReference type="ARBA" id="ARBA00023002"/>
    </source>
</evidence>
<dbReference type="PANTHER" id="PTHR32154:SF30">
    <property type="entry name" value="2-OXOACID OXIDOREDUCTASE (FERREDOXIN)"/>
    <property type="match status" value="1"/>
</dbReference>
<dbReference type="PANTHER" id="PTHR32154">
    <property type="entry name" value="PYRUVATE-FLAVODOXIN OXIDOREDUCTASE-RELATED"/>
    <property type="match status" value="1"/>
</dbReference>
<dbReference type="InterPro" id="IPR002880">
    <property type="entry name" value="Pyrv_Fd/Flavodoxin_OxRdtase_N"/>
</dbReference>
<dbReference type="GO" id="GO:0006979">
    <property type="term" value="P:response to oxidative stress"/>
    <property type="evidence" value="ECO:0007669"/>
    <property type="project" value="TreeGrafter"/>
</dbReference>
<dbReference type="Gene3D" id="3.40.50.970">
    <property type="match status" value="1"/>
</dbReference>
<feature type="domain" description="Pyruvate flavodoxin/ferredoxin oxidoreductase pyrimidine binding" evidence="2">
    <location>
        <begin position="26"/>
        <end position="189"/>
    </location>
</feature>
<sequence length="245" mass="27046">MKELTISSDAPGERLFVLGNEAIARGAIEAGVQVAAAYPGTPSSEILETLAGVAKELDIYVEWSTNEKVAFEVALAASICGVRAMASMKHVGVNVAHEPLMMASYIGAKGGLVLLSADDPWAWSSQNEQDTRYIAEQGYIPILEPSSVQEAKDMMADAFRLSEEFRHLFMVRSVTRIGHARSDIVLGEISKERRKGSFEKDSSWLVYTPREARINKPLMIERFERIGKAVNTLPYNQLKLADRAK</sequence>
<dbReference type="Pfam" id="PF01855">
    <property type="entry name" value="POR_N"/>
    <property type="match status" value="1"/>
</dbReference>
<dbReference type="InterPro" id="IPR029061">
    <property type="entry name" value="THDP-binding"/>
</dbReference>
<dbReference type="GO" id="GO:0016491">
    <property type="term" value="F:oxidoreductase activity"/>
    <property type="evidence" value="ECO:0007669"/>
    <property type="project" value="UniProtKB-KW"/>
</dbReference>
<evidence type="ECO:0000259" key="2">
    <source>
        <dbReference type="Pfam" id="PF01855"/>
    </source>
</evidence>
<dbReference type="CDD" id="cd07034">
    <property type="entry name" value="TPP_PYR_PFOR_IOR-alpha_like"/>
    <property type="match status" value="1"/>
</dbReference>
<comment type="caution">
    <text evidence="3">The sequence shown here is derived from an EMBL/GenBank/DDBJ whole genome shotgun (WGS) entry which is preliminary data.</text>
</comment>
<name>X1NRD7_9ZZZZ</name>
<dbReference type="SUPFAM" id="SSF52518">
    <property type="entry name" value="Thiamin diphosphate-binding fold (THDP-binding)"/>
    <property type="match status" value="1"/>
</dbReference>
<accession>X1NRD7</accession>
<dbReference type="EMBL" id="BARV01032194">
    <property type="protein sequence ID" value="GAI32776.1"/>
    <property type="molecule type" value="Genomic_DNA"/>
</dbReference>
<gene>
    <name evidence="3" type="ORF">S06H3_50802</name>
</gene>
<keyword evidence="1" id="KW-0560">Oxidoreductase</keyword>
<feature type="non-terminal residue" evidence="3">
    <location>
        <position position="245"/>
    </location>
</feature>
<dbReference type="InterPro" id="IPR050722">
    <property type="entry name" value="Pyruvate:ferred/Flavod_OxRd"/>
</dbReference>
<protein>
    <recommendedName>
        <fullName evidence="2">Pyruvate flavodoxin/ferredoxin oxidoreductase pyrimidine binding domain-containing protein</fullName>
    </recommendedName>
</protein>
<evidence type="ECO:0000313" key="3">
    <source>
        <dbReference type="EMBL" id="GAI32776.1"/>
    </source>
</evidence>
<reference evidence="3" key="1">
    <citation type="journal article" date="2014" name="Front. Microbiol.">
        <title>High frequency of phylogenetically diverse reductive dehalogenase-homologous genes in deep subseafloor sedimentary metagenomes.</title>
        <authorList>
            <person name="Kawai M."/>
            <person name="Futagami T."/>
            <person name="Toyoda A."/>
            <person name="Takaki Y."/>
            <person name="Nishi S."/>
            <person name="Hori S."/>
            <person name="Arai W."/>
            <person name="Tsubouchi T."/>
            <person name="Morono Y."/>
            <person name="Uchiyama I."/>
            <person name="Ito T."/>
            <person name="Fujiyama A."/>
            <person name="Inagaki F."/>
            <person name="Takami H."/>
        </authorList>
    </citation>
    <scope>NUCLEOTIDE SEQUENCE</scope>
    <source>
        <strain evidence="3">Expedition CK06-06</strain>
    </source>
</reference>
<proteinExistence type="predicted"/>
<dbReference type="AlphaFoldDB" id="X1NRD7"/>
<organism evidence="3">
    <name type="scientific">marine sediment metagenome</name>
    <dbReference type="NCBI Taxonomy" id="412755"/>
    <lineage>
        <taxon>unclassified sequences</taxon>
        <taxon>metagenomes</taxon>
        <taxon>ecological metagenomes</taxon>
    </lineage>
</organism>
<dbReference type="FunFam" id="3.40.50.970:FF:000039">
    <property type="entry name" value="Indolepyruvate oxidoreductase subunit IorA"/>
    <property type="match status" value="1"/>
</dbReference>